<dbReference type="InterPro" id="IPR044726">
    <property type="entry name" value="ABCC_6TM_D2"/>
</dbReference>
<dbReference type="InterPro" id="IPR044746">
    <property type="entry name" value="ABCC_6TM_D1"/>
</dbReference>
<comment type="subcellular location">
    <subcellularLocation>
        <location evidence="1">Vacuole membrane</location>
        <topology evidence="1">Multi-pass membrane protein</topology>
    </subcellularLocation>
</comment>
<evidence type="ECO:0000256" key="7">
    <source>
        <dbReference type="ARBA" id="ARBA00022989"/>
    </source>
</evidence>
<dbReference type="PANTHER" id="PTHR24223:SF443">
    <property type="entry name" value="MULTIDRUG-RESISTANCE LIKE PROTEIN 1, ISOFORM I"/>
    <property type="match status" value="1"/>
</dbReference>
<keyword evidence="6" id="KW-0067">ATP-binding</keyword>
<feature type="domain" description="N-acetyltransferase" evidence="12">
    <location>
        <begin position="206"/>
        <end position="402"/>
    </location>
</feature>
<dbReference type="GO" id="GO:0016887">
    <property type="term" value="F:ATP hydrolysis activity"/>
    <property type="evidence" value="ECO:0007669"/>
    <property type="project" value="InterPro"/>
</dbReference>
<gene>
    <name evidence="13" type="ORF">Poli38472_001296</name>
</gene>
<dbReference type="Pfam" id="PF00583">
    <property type="entry name" value="Acetyltransf_1"/>
    <property type="match status" value="1"/>
</dbReference>
<dbReference type="OrthoDB" id="6500128at2759"/>
<feature type="transmembrane region" description="Helical" evidence="9">
    <location>
        <begin position="501"/>
        <end position="522"/>
    </location>
</feature>
<dbReference type="Gene3D" id="3.40.630.30">
    <property type="match status" value="1"/>
</dbReference>
<feature type="transmembrane region" description="Helical" evidence="9">
    <location>
        <begin position="1239"/>
        <end position="1256"/>
    </location>
</feature>
<feature type="domain" description="ABC transmembrane type-1" evidence="11">
    <location>
        <begin position="1100"/>
        <end position="1379"/>
    </location>
</feature>
<evidence type="ECO:0000256" key="2">
    <source>
        <dbReference type="ARBA" id="ARBA00022448"/>
    </source>
</evidence>
<keyword evidence="3 9" id="KW-0812">Transmembrane</keyword>
<keyword evidence="14" id="KW-1185">Reference proteome</keyword>
<feature type="transmembrane region" description="Helical" evidence="9">
    <location>
        <begin position="1210"/>
        <end position="1233"/>
    </location>
</feature>
<dbReference type="SMART" id="SM00382">
    <property type="entry name" value="AAA"/>
    <property type="match status" value="2"/>
</dbReference>
<dbReference type="PROSITE" id="PS50893">
    <property type="entry name" value="ABC_TRANSPORTER_2"/>
    <property type="match status" value="2"/>
</dbReference>
<keyword evidence="7 9" id="KW-1133">Transmembrane helix</keyword>
<evidence type="ECO:0000259" key="11">
    <source>
        <dbReference type="PROSITE" id="PS50929"/>
    </source>
</evidence>
<dbReference type="PANTHER" id="PTHR24223">
    <property type="entry name" value="ATP-BINDING CASSETTE SUB-FAMILY C"/>
    <property type="match status" value="1"/>
</dbReference>
<dbReference type="InterPro" id="IPR003593">
    <property type="entry name" value="AAA+_ATPase"/>
</dbReference>
<dbReference type="CDD" id="cd03244">
    <property type="entry name" value="ABCC_MRP_domain2"/>
    <property type="match status" value="1"/>
</dbReference>
<dbReference type="InterPro" id="IPR050173">
    <property type="entry name" value="ABC_transporter_C-like"/>
</dbReference>
<dbReference type="SUPFAM" id="SSF90123">
    <property type="entry name" value="ABC transporter transmembrane region"/>
    <property type="match status" value="2"/>
</dbReference>
<evidence type="ECO:0000256" key="6">
    <source>
        <dbReference type="ARBA" id="ARBA00022840"/>
    </source>
</evidence>
<dbReference type="Pfam" id="PF00005">
    <property type="entry name" value="ABC_tran"/>
    <property type="match status" value="2"/>
</dbReference>
<dbReference type="Gene3D" id="1.20.1560.10">
    <property type="entry name" value="ABC transporter type 1, transmembrane domain"/>
    <property type="match status" value="2"/>
</dbReference>
<sequence length="1664" mass="184735">MMTSTWTYDAATFDVDAKGVVSVNAYAPGQVGDEEPEARALVECMYTAQYKGIGLPEEQAVEATERAFGKEEPDCKRQFLFVWWSDEGVDSTKIVGFIGVSQNPENHVLISAPLIQTELVETQKSVVEKAMFQSSRQLADVLLQDLAVKKELKRAVPVWRELVNASDHYKKLCEDEGFSISAADRLEMTRFLKDAELKLDQASGGIEFRPLDLEDGTIVQVFEVLKQAFEPELKTFEAWKRHYPQQPRFAAELSFVAWDGNMPVCVAAVERLVVGEGGGDDEIPKLFATDTSIRASGAEIPVNPRLEYDPDYSERKVKIAKNATTGYICGVATLLSHRNKRLAQLTLQRCFHAAARAGLEKIVLGADRQNLSAVQAYIRAGMVETKAENDGRIAINRLATMSAVQSLLGTSPSNRYSTFQPVDSRTPQTTDATASWFSKLFFSYAKPVLDVGQTRQLDAEDLWQLHGENRASVAFQSFKRAYLKHDKSVVRAILSTQGLRFFLCGLGLFTMAACSIFAPIVLQHVIDAFSAPVMDMEVLVRWIGAFFVSRLVNGFCGAHVEFQFEIGLIRLIASLKSLLFEKALRRSVQSKIKDDKDTADISNLFSQDMYSLHWATTTMNKIWIIPTQIVVVIYLLYTLVSYAAFAGLATILLMMALNSWLTKVYMKYFFAIMTLQDSRMKVIKEIFAAMQTIKFNAWEKQIMNRIDTEREKEMVCISKFHYAVGLSVGLLRSSPLIVSTVSFAVYALVMKETLTASKVFTSIVLFNSIRMPLSQLPESFQACMQGWNALKRISKYLEIEEVDASAVSRDARGYPSDVMIAFENADFMWKAAAEGEEPKHVLKNVDFQVRKGEFAVVHGPVGAGKSSLLAAILGELPSATGKVFVRTEKVAYYSQQSWIQHLTIRDNILFGLPFDAKKYERVIDACGLVKDLAQFPAGDMTEIGQKGVNLSGGQKARVSLARACYSDADIYILDSPLAAVDAVVQSEIFSKCMCDLLKDKTIVLVTHLRDVIDAEAVNVKISLTEGGVSMVEHFQRKQSRRAFATFNAEAGDSESLGEVVQTTDGKLVEDEAREDGRVSMGVFWDTYAAFGGHATAIPFVITLVGGAVFSVCSDLWMSYWTGEMDSSEGSVSVDTGILVYGALGAIASFFLIARNLSNAYTSVKASRSLFRNMTSALFNAPLRFFDANPIGRIINRYSEDFNAIDYRLAFSFYGIFIVSVINFSQIIAAIYVIKYAGILILPLLWIYVRTSLYYLSSSREITRLLKVSNSPILSHVAQSEEGATVLRSFGLEFVARAQEENFKRLDAYNRVLYASTVAKEWFDVQVQLVGFGVVVLIVSALFVLRDYLSPGLVGLAFMYAVNIESQLSFMVSRWSFFESTMVSPERVIEYINIPTEGHRSDKIVVASSKSGQEWPASGSIAFENVVFSYKTGGEPVLKGLSFNIKPNEKVGIVGRTGAGKSSLTNALFRINELGSGRIVVDGQDISTINLQTLRSRMSIIPQVPVLFKGPLRAYMDPFNAYTDADIWQAFDKIGLKDMISALDGKLDHELSENGENFSVGERQMLCLARALLRQSRVVVMDEATASIDLATEQKLQSMIQREFVDATVLTIAHRLATVLDSDRILVLSDGRVVEFDTPKRLARVEGGVFRELAQESGHLAQLLG</sequence>
<dbReference type="InterPro" id="IPR017871">
    <property type="entry name" value="ABC_transporter-like_CS"/>
</dbReference>
<proteinExistence type="predicted"/>
<feature type="transmembrane region" description="Helical" evidence="9">
    <location>
        <begin position="1328"/>
        <end position="1345"/>
    </location>
</feature>
<dbReference type="FunFam" id="1.20.1560.10:FF:000013">
    <property type="entry name" value="ABC transporter C family member 2"/>
    <property type="match status" value="1"/>
</dbReference>
<feature type="transmembrane region" description="Helical" evidence="9">
    <location>
        <begin position="1096"/>
        <end position="1117"/>
    </location>
</feature>
<dbReference type="SUPFAM" id="SSF55729">
    <property type="entry name" value="Acyl-CoA N-acyltransferases (Nat)"/>
    <property type="match status" value="1"/>
</dbReference>
<dbReference type="InterPro" id="IPR000182">
    <property type="entry name" value="GNAT_dom"/>
</dbReference>
<keyword evidence="4" id="KW-0677">Repeat</keyword>
<evidence type="ECO:0000256" key="9">
    <source>
        <dbReference type="SAM" id="Phobius"/>
    </source>
</evidence>
<dbReference type="FunFam" id="3.40.50.300:FF:000163">
    <property type="entry name" value="Multidrug resistance-associated protein member 4"/>
    <property type="match status" value="1"/>
</dbReference>
<dbReference type="CDD" id="cd18579">
    <property type="entry name" value="ABC_6TM_ABCC_D1"/>
    <property type="match status" value="1"/>
</dbReference>
<evidence type="ECO:0000256" key="1">
    <source>
        <dbReference type="ARBA" id="ARBA00004128"/>
    </source>
</evidence>
<evidence type="ECO:0000313" key="13">
    <source>
        <dbReference type="EMBL" id="TMW69140.1"/>
    </source>
</evidence>
<dbReference type="SUPFAM" id="SSF52540">
    <property type="entry name" value="P-loop containing nucleoside triphosphate hydrolases"/>
    <property type="match status" value="2"/>
</dbReference>
<reference evidence="13" key="1">
    <citation type="submission" date="2019-03" db="EMBL/GenBank/DDBJ databases">
        <title>Long read genome sequence of the mycoparasitic Pythium oligandrum ATCC 38472 isolated from sugarbeet rhizosphere.</title>
        <authorList>
            <person name="Gaulin E."/>
        </authorList>
    </citation>
    <scope>NUCLEOTIDE SEQUENCE</scope>
    <source>
        <strain evidence="13">ATCC 38472_TT</strain>
    </source>
</reference>
<organism evidence="13 14">
    <name type="scientific">Pythium oligandrum</name>
    <name type="common">Mycoparasitic fungus</name>
    <dbReference type="NCBI Taxonomy" id="41045"/>
    <lineage>
        <taxon>Eukaryota</taxon>
        <taxon>Sar</taxon>
        <taxon>Stramenopiles</taxon>
        <taxon>Oomycota</taxon>
        <taxon>Peronosporomycetes</taxon>
        <taxon>Pythiales</taxon>
        <taxon>Pythiaceae</taxon>
        <taxon>Pythium</taxon>
    </lineage>
</organism>
<dbReference type="InterPro" id="IPR027417">
    <property type="entry name" value="P-loop_NTPase"/>
</dbReference>
<name>A0A8K1CUX8_PYTOL</name>
<dbReference type="InterPro" id="IPR003439">
    <property type="entry name" value="ABC_transporter-like_ATP-bd"/>
</dbReference>
<dbReference type="FunFam" id="3.40.50.300:FF:000973">
    <property type="entry name" value="Multidrug resistance-associated protein 4"/>
    <property type="match status" value="1"/>
</dbReference>
<dbReference type="Proteomes" id="UP000794436">
    <property type="component" value="Unassembled WGS sequence"/>
</dbReference>
<dbReference type="Pfam" id="PF00664">
    <property type="entry name" value="ABC_membrane"/>
    <property type="match status" value="2"/>
</dbReference>
<dbReference type="CDD" id="cd18580">
    <property type="entry name" value="ABC_6TM_ABCC_D2"/>
    <property type="match status" value="1"/>
</dbReference>
<protein>
    <submittedName>
        <fullName evidence="13">Uncharacterized protein</fullName>
    </submittedName>
</protein>
<feature type="domain" description="ABC transporter" evidence="10">
    <location>
        <begin position="1420"/>
        <end position="1654"/>
    </location>
</feature>
<dbReference type="PROSITE" id="PS50929">
    <property type="entry name" value="ABC_TM1F"/>
    <property type="match status" value="2"/>
</dbReference>
<dbReference type="EMBL" id="SPLM01000001">
    <property type="protein sequence ID" value="TMW69140.1"/>
    <property type="molecule type" value="Genomic_DNA"/>
</dbReference>
<dbReference type="GO" id="GO:0140359">
    <property type="term" value="F:ABC-type transporter activity"/>
    <property type="evidence" value="ECO:0007669"/>
    <property type="project" value="InterPro"/>
</dbReference>
<evidence type="ECO:0000313" key="14">
    <source>
        <dbReference type="Proteomes" id="UP000794436"/>
    </source>
</evidence>
<dbReference type="GO" id="GO:0005774">
    <property type="term" value="C:vacuolar membrane"/>
    <property type="evidence" value="ECO:0007669"/>
    <property type="project" value="UniProtKB-SubCell"/>
</dbReference>
<keyword evidence="8 9" id="KW-0472">Membrane</keyword>
<feature type="domain" description="ABC transmembrane type-1" evidence="11">
    <location>
        <begin position="502"/>
        <end position="785"/>
    </location>
</feature>
<dbReference type="InterPro" id="IPR011527">
    <property type="entry name" value="ABC1_TM_dom"/>
</dbReference>
<feature type="transmembrane region" description="Helical" evidence="9">
    <location>
        <begin position="1137"/>
        <end position="1157"/>
    </location>
</feature>
<dbReference type="GO" id="GO:0005524">
    <property type="term" value="F:ATP binding"/>
    <property type="evidence" value="ECO:0007669"/>
    <property type="project" value="UniProtKB-KW"/>
</dbReference>
<feature type="transmembrane region" description="Helical" evidence="9">
    <location>
        <begin position="542"/>
        <end position="562"/>
    </location>
</feature>
<feature type="transmembrane region" description="Helical" evidence="9">
    <location>
        <begin position="730"/>
        <end position="749"/>
    </location>
</feature>
<feature type="transmembrane region" description="Helical" evidence="9">
    <location>
        <begin position="629"/>
        <end position="657"/>
    </location>
</feature>
<comment type="caution">
    <text evidence="13">The sequence shown here is derived from an EMBL/GenBank/DDBJ whole genome shotgun (WGS) entry which is preliminary data.</text>
</comment>
<accession>A0A8K1CUX8</accession>
<evidence type="ECO:0000256" key="5">
    <source>
        <dbReference type="ARBA" id="ARBA00022741"/>
    </source>
</evidence>
<dbReference type="GO" id="GO:0016747">
    <property type="term" value="F:acyltransferase activity, transferring groups other than amino-acyl groups"/>
    <property type="evidence" value="ECO:0007669"/>
    <property type="project" value="InterPro"/>
</dbReference>
<evidence type="ECO:0000259" key="12">
    <source>
        <dbReference type="PROSITE" id="PS51186"/>
    </source>
</evidence>
<dbReference type="PROSITE" id="PS51186">
    <property type="entry name" value="GNAT"/>
    <property type="match status" value="1"/>
</dbReference>
<dbReference type="InterPro" id="IPR016181">
    <property type="entry name" value="Acyl_CoA_acyltransferase"/>
</dbReference>
<dbReference type="InterPro" id="IPR036640">
    <property type="entry name" value="ABC1_TM_sf"/>
</dbReference>
<keyword evidence="5" id="KW-0547">Nucleotide-binding</keyword>
<keyword evidence="2" id="KW-0813">Transport</keyword>
<evidence type="ECO:0000259" key="10">
    <source>
        <dbReference type="PROSITE" id="PS50893"/>
    </source>
</evidence>
<dbReference type="PROSITE" id="PS00211">
    <property type="entry name" value="ABC_TRANSPORTER_1"/>
    <property type="match status" value="1"/>
</dbReference>
<evidence type="ECO:0000256" key="3">
    <source>
        <dbReference type="ARBA" id="ARBA00022692"/>
    </source>
</evidence>
<feature type="domain" description="ABC transporter" evidence="10">
    <location>
        <begin position="820"/>
        <end position="1050"/>
    </location>
</feature>
<dbReference type="CDD" id="cd03250">
    <property type="entry name" value="ABCC_MRP_domain1"/>
    <property type="match status" value="1"/>
</dbReference>
<evidence type="ECO:0000256" key="8">
    <source>
        <dbReference type="ARBA" id="ARBA00023136"/>
    </source>
</evidence>
<evidence type="ECO:0000256" key="4">
    <source>
        <dbReference type="ARBA" id="ARBA00022737"/>
    </source>
</evidence>
<dbReference type="Gene3D" id="3.40.50.300">
    <property type="entry name" value="P-loop containing nucleotide triphosphate hydrolases"/>
    <property type="match status" value="2"/>
</dbReference>